<comment type="similarity">
    <text evidence="1">Belongs to the ComF/GntX family.</text>
</comment>
<dbReference type="Gene3D" id="3.40.50.2020">
    <property type="match status" value="1"/>
</dbReference>
<name>A0A4R2NWP8_9BACL</name>
<evidence type="ECO:0000313" key="4">
    <source>
        <dbReference type="Proteomes" id="UP000295416"/>
    </source>
</evidence>
<dbReference type="Proteomes" id="UP000295416">
    <property type="component" value="Unassembled WGS sequence"/>
</dbReference>
<proteinExistence type="inferred from homology"/>
<gene>
    <name evidence="3" type="ORF">EV207_12058</name>
</gene>
<dbReference type="SUPFAM" id="SSF53271">
    <property type="entry name" value="PRTase-like"/>
    <property type="match status" value="1"/>
</dbReference>
<evidence type="ECO:0000256" key="1">
    <source>
        <dbReference type="ARBA" id="ARBA00008007"/>
    </source>
</evidence>
<reference evidence="3 4" key="1">
    <citation type="submission" date="2019-03" db="EMBL/GenBank/DDBJ databases">
        <title>Genomic Encyclopedia of Type Strains, Phase IV (KMG-IV): sequencing the most valuable type-strain genomes for metagenomic binning, comparative biology and taxonomic classification.</title>
        <authorList>
            <person name="Goeker M."/>
        </authorList>
    </citation>
    <scope>NUCLEOTIDE SEQUENCE [LARGE SCALE GENOMIC DNA]</scope>
    <source>
        <strain evidence="3 4">DSM 19377</strain>
    </source>
</reference>
<comment type="caution">
    <text evidence="3">The sequence shown here is derived from an EMBL/GenBank/DDBJ whole genome shotgun (WGS) entry which is preliminary data.</text>
</comment>
<organism evidence="3 4">
    <name type="scientific">Scopulibacillus darangshiensis</name>
    <dbReference type="NCBI Taxonomy" id="442528"/>
    <lineage>
        <taxon>Bacteria</taxon>
        <taxon>Bacillati</taxon>
        <taxon>Bacillota</taxon>
        <taxon>Bacilli</taxon>
        <taxon>Bacillales</taxon>
        <taxon>Sporolactobacillaceae</taxon>
        <taxon>Scopulibacillus</taxon>
    </lineage>
</organism>
<dbReference type="EMBL" id="SLXK01000020">
    <property type="protein sequence ID" value="TCP26024.1"/>
    <property type="molecule type" value="Genomic_DNA"/>
</dbReference>
<evidence type="ECO:0000313" key="3">
    <source>
        <dbReference type="EMBL" id="TCP26024.1"/>
    </source>
</evidence>
<dbReference type="AlphaFoldDB" id="A0A4R2NWP8"/>
<accession>A0A4R2NWP8</accession>
<protein>
    <submittedName>
        <fullName evidence="3">Competence protein ComFC</fullName>
    </submittedName>
</protein>
<feature type="domain" description="Phosphoribosyltransferase" evidence="2">
    <location>
        <begin position="176"/>
        <end position="239"/>
    </location>
</feature>
<dbReference type="InterPro" id="IPR029057">
    <property type="entry name" value="PRTase-like"/>
</dbReference>
<keyword evidence="4" id="KW-1185">Reference proteome</keyword>
<dbReference type="InterPro" id="IPR051910">
    <property type="entry name" value="ComF/GntX_DNA_util-trans"/>
</dbReference>
<dbReference type="RefSeq" id="WP_132746713.1">
    <property type="nucleotide sequence ID" value="NZ_SLXK01000020.1"/>
</dbReference>
<dbReference type="PANTHER" id="PTHR47505">
    <property type="entry name" value="DNA UTILIZATION PROTEIN YHGH"/>
    <property type="match status" value="1"/>
</dbReference>
<dbReference type="InterPro" id="IPR000836">
    <property type="entry name" value="PRTase_dom"/>
</dbReference>
<dbReference type="OrthoDB" id="9779910at2"/>
<dbReference type="Pfam" id="PF00156">
    <property type="entry name" value="Pribosyltran"/>
    <property type="match status" value="1"/>
</dbReference>
<evidence type="ECO:0000259" key="2">
    <source>
        <dbReference type="Pfam" id="PF00156"/>
    </source>
</evidence>
<sequence>MPYCLWCREAYSPAASWGTLFSVSLEERFCQICEERFQAIEGEALCMICGRDLRLLDERYVENRMCSDCVRWEKDGWKDVLQKNRSPFLYNEFMKEVMTAFKFRSDAILAQGFKETLQQYYRIHFPDSVIVPIPLSHERLNDRGFNQSEHLACLLEKPIQPVLVRRLHEEKQSKKSRKERVMPRSNPFEVKADEEIKERLEGQSVLLIDDIYTTGATLRLASKALQPLKPKSVSALTLARGW</sequence>
<dbReference type="CDD" id="cd06223">
    <property type="entry name" value="PRTases_typeI"/>
    <property type="match status" value="1"/>
</dbReference>
<dbReference type="PANTHER" id="PTHR47505:SF1">
    <property type="entry name" value="DNA UTILIZATION PROTEIN YHGH"/>
    <property type="match status" value="1"/>
</dbReference>